<protein>
    <submittedName>
        <fullName evidence="3">Poly(P)/ATP NAD kinase</fullName>
    </submittedName>
</protein>
<dbReference type="GO" id="GO:0001156">
    <property type="term" value="F:TFIIIC-class transcription factor complex binding"/>
    <property type="evidence" value="ECO:0007669"/>
    <property type="project" value="TreeGrafter"/>
</dbReference>
<feature type="compositionally biased region" description="Acidic residues" evidence="1">
    <location>
        <begin position="107"/>
        <end position="126"/>
    </location>
</feature>
<accession>A0A4E0RIH5</accession>
<dbReference type="EMBL" id="JXXN02000320">
    <property type="protein sequence ID" value="THD27796.1"/>
    <property type="molecule type" value="Genomic_DNA"/>
</dbReference>
<evidence type="ECO:0000313" key="3">
    <source>
        <dbReference type="EMBL" id="THD27796.1"/>
    </source>
</evidence>
<feature type="compositionally biased region" description="Low complexity" evidence="1">
    <location>
        <begin position="226"/>
        <end position="235"/>
    </location>
</feature>
<sequence>MPEVARDDSNVRHVNEETGLLNVTYNSFRNQRDRHGRRWSPQETVRFYRALTTFGRDFYLMATMFPNRSRAELKRKFSRESRSNPYLVNQALRSRREYDLTALVPISDEDEGEIDQDVDKDKEDEEEKKRRGKQEKKNKNRKVRKTQKTKTKSDSVVDGQPKRKVGRRSRKQDGPNRQSCPNQPTDFPTTTYTGDSIMDTIDAVLAHFCRSPSDTNAIPPAETQNSVTTTASSSRSSKDNISAHHAPAIEQMLDSAMRRVKHSQHAVGDADAGKSVESVSRTQESSDTEEPLVVVDLGPVPPASVDMIPVHAISENAKIDMLLTGRKLLSE</sequence>
<keyword evidence="3" id="KW-0418">Kinase</keyword>
<gene>
    <name evidence="3" type="ORF">D915_001334</name>
</gene>
<dbReference type="PANTHER" id="PTHR22929:SF0">
    <property type="entry name" value="TRANSCRIPTION FACTOR TFIIIB COMPONENT B'' HOMOLOG"/>
    <property type="match status" value="1"/>
</dbReference>
<dbReference type="Pfam" id="PF15963">
    <property type="entry name" value="Myb_DNA-bind_7"/>
    <property type="match status" value="1"/>
</dbReference>
<keyword evidence="4" id="KW-1185">Reference proteome</keyword>
<proteinExistence type="predicted"/>
<dbReference type="Proteomes" id="UP000230066">
    <property type="component" value="Unassembled WGS sequence"/>
</dbReference>
<feature type="compositionally biased region" description="Polar residues" evidence="1">
    <location>
        <begin position="175"/>
        <end position="194"/>
    </location>
</feature>
<dbReference type="InterPro" id="IPR039467">
    <property type="entry name" value="TFIIIB_B''_Myb"/>
</dbReference>
<keyword evidence="3" id="KW-0808">Transferase</keyword>
<organism evidence="3 4">
    <name type="scientific">Fasciola hepatica</name>
    <name type="common">Liver fluke</name>
    <dbReference type="NCBI Taxonomy" id="6192"/>
    <lineage>
        <taxon>Eukaryota</taxon>
        <taxon>Metazoa</taxon>
        <taxon>Spiralia</taxon>
        <taxon>Lophotrochozoa</taxon>
        <taxon>Platyhelminthes</taxon>
        <taxon>Trematoda</taxon>
        <taxon>Digenea</taxon>
        <taxon>Plagiorchiida</taxon>
        <taxon>Echinostomata</taxon>
        <taxon>Echinostomatoidea</taxon>
        <taxon>Fasciolidae</taxon>
        <taxon>Fasciola</taxon>
    </lineage>
</organism>
<dbReference type="AlphaFoldDB" id="A0A4E0RIH5"/>
<dbReference type="InterPro" id="IPR001005">
    <property type="entry name" value="SANT/Myb"/>
</dbReference>
<dbReference type="CDD" id="cd00167">
    <property type="entry name" value="SANT"/>
    <property type="match status" value="1"/>
</dbReference>
<dbReference type="InterPro" id="IPR009057">
    <property type="entry name" value="Homeodomain-like_sf"/>
</dbReference>
<dbReference type="GO" id="GO:0070898">
    <property type="term" value="P:RNA polymerase III preinitiation complex assembly"/>
    <property type="evidence" value="ECO:0007669"/>
    <property type="project" value="TreeGrafter"/>
</dbReference>
<dbReference type="GO" id="GO:0000126">
    <property type="term" value="C:transcription factor TFIIIB complex"/>
    <property type="evidence" value="ECO:0007669"/>
    <property type="project" value="TreeGrafter"/>
</dbReference>
<evidence type="ECO:0000259" key="2">
    <source>
        <dbReference type="SMART" id="SM00717"/>
    </source>
</evidence>
<feature type="region of interest" description="Disordered" evidence="1">
    <location>
        <begin position="259"/>
        <end position="290"/>
    </location>
</feature>
<feature type="domain" description="Myb-like" evidence="2">
    <location>
        <begin position="35"/>
        <end position="83"/>
    </location>
</feature>
<feature type="compositionally biased region" description="Basic residues" evidence="1">
    <location>
        <begin position="130"/>
        <end position="150"/>
    </location>
</feature>
<name>A0A4E0RIH5_FASHE</name>
<evidence type="ECO:0000313" key="4">
    <source>
        <dbReference type="Proteomes" id="UP000230066"/>
    </source>
</evidence>
<dbReference type="SUPFAM" id="SSF46689">
    <property type="entry name" value="Homeodomain-like"/>
    <property type="match status" value="1"/>
</dbReference>
<dbReference type="SMART" id="SM00717">
    <property type="entry name" value="SANT"/>
    <property type="match status" value="1"/>
</dbReference>
<feature type="region of interest" description="Disordered" evidence="1">
    <location>
        <begin position="103"/>
        <end position="194"/>
    </location>
</feature>
<comment type="caution">
    <text evidence="3">The sequence shown here is derived from an EMBL/GenBank/DDBJ whole genome shotgun (WGS) entry which is preliminary data.</text>
</comment>
<dbReference type="PANTHER" id="PTHR22929">
    <property type="entry name" value="RNA POLYMERASE III TRANSCRIPTION INITIATION FACTOR B"/>
    <property type="match status" value="1"/>
</dbReference>
<feature type="region of interest" description="Disordered" evidence="1">
    <location>
        <begin position="215"/>
        <end position="241"/>
    </location>
</feature>
<evidence type="ECO:0000256" key="1">
    <source>
        <dbReference type="SAM" id="MobiDB-lite"/>
    </source>
</evidence>
<reference evidence="3" key="1">
    <citation type="submission" date="2019-03" db="EMBL/GenBank/DDBJ databases">
        <title>Improved annotation for the trematode Fasciola hepatica.</title>
        <authorList>
            <person name="Choi Y.-J."/>
            <person name="Martin J."/>
            <person name="Mitreva M."/>
        </authorList>
    </citation>
    <scope>NUCLEOTIDE SEQUENCE [LARGE SCALE GENOMIC DNA]</scope>
</reference>
<dbReference type="GO" id="GO:0016301">
    <property type="term" value="F:kinase activity"/>
    <property type="evidence" value="ECO:0007669"/>
    <property type="project" value="UniProtKB-KW"/>
</dbReference>